<sequence>MPKILPSLVAVDHEHNGARAAPDSSVRDPVCAFCRQGLGLVRVVESPFAAEHLPMLDPKCCSANGLTMYDAGSVDKQRDRLAAFLQNAQPGTLWDAYTVQTKSKPKQVREEPEPFGPLHHAKAETEVFAKVLEAKEHWLDVIAAHLRGDDERLAVAAVKHLSLRRPYPPAWTFNPAVAVPEEAIAAYEAFRAGKAERYYGADAAGEAARFSLLLEAWADRRASVADEALTQFWDAITGNMGLNESLRGLPSELLTQAIEQVDREVASLEAGTAATTQLDWRKSLLPRHKLLADGFRALLATRKAAAKKTAAKKAPAKKAPAKKAPAKKATTTSKTR</sequence>
<gene>
    <name evidence="2" type="ORF">KEG57_40105</name>
</gene>
<feature type="compositionally biased region" description="Basic residues" evidence="1">
    <location>
        <begin position="306"/>
        <end position="326"/>
    </location>
</feature>
<organism evidence="2 3">
    <name type="scientific">Polyangium jinanense</name>
    <dbReference type="NCBI Taxonomy" id="2829994"/>
    <lineage>
        <taxon>Bacteria</taxon>
        <taxon>Pseudomonadati</taxon>
        <taxon>Myxococcota</taxon>
        <taxon>Polyangia</taxon>
        <taxon>Polyangiales</taxon>
        <taxon>Polyangiaceae</taxon>
        <taxon>Polyangium</taxon>
    </lineage>
</organism>
<evidence type="ECO:0000256" key="1">
    <source>
        <dbReference type="SAM" id="MobiDB-lite"/>
    </source>
</evidence>
<proteinExistence type="predicted"/>
<dbReference type="EMBL" id="JAGTJJ010000043">
    <property type="protein sequence ID" value="MDC3986746.1"/>
    <property type="molecule type" value="Genomic_DNA"/>
</dbReference>
<feature type="region of interest" description="Disordered" evidence="1">
    <location>
        <begin position="306"/>
        <end position="336"/>
    </location>
</feature>
<dbReference type="Proteomes" id="UP001151081">
    <property type="component" value="Unassembled WGS sequence"/>
</dbReference>
<reference evidence="2 3" key="1">
    <citation type="submission" date="2021-04" db="EMBL/GenBank/DDBJ databases">
        <title>Genome analysis of Polyangium sp.</title>
        <authorList>
            <person name="Li Y."/>
            <person name="Wang J."/>
        </authorList>
    </citation>
    <scope>NUCLEOTIDE SEQUENCE [LARGE SCALE GENOMIC DNA]</scope>
    <source>
        <strain evidence="2 3">SDU14</strain>
    </source>
</reference>
<name>A0A9X3XEW3_9BACT</name>
<comment type="caution">
    <text evidence="2">The sequence shown here is derived from an EMBL/GenBank/DDBJ whole genome shotgun (WGS) entry which is preliminary data.</text>
</comment>
<evidence type="ECO:0000313" key="2">
    <source>
        <dbReference type="EMBL" id="MDC3986746.1"/>
    </source>
</evidence>
<dbReference type="AlphaFoldDB" id="A0A9X3XEW3"/>
<accession>A0A9X3XEW3</accession>
<protein>
    <submittedName>
        <fullName evidence="2">Uncharacterized protein</fullName>
    </submittedName>
</protein>
<feature type="compositionally biased region" description="Low complexity" evidence="1">
    <location>
        <begin position="327"/>
        <end position="336"/>
    </location>
</feature>
<dbReference type="RefSeq" id="WP_272426257.1">
    <property type="nucleotide sequence ID" value="NZ_JAGTJJ010000043.1"/>
</dbReference>
<keyword evidence="3" id="KW-1185">Reference proteome</keyword>
<evidence type="ECO:0000313" key="3">
    <source>
        <dbReference type="Proteomes" id="UP001151081"/>
    </source>
</evidence>